<dbReference type="STRING" id="1818881.A3196_16030"/>
<dbReference type="AlphaFoldDB" id="A0A1E2UUM4"/>
<dbReference type="EMBL" id="LVJZ01000003">
    <property type="protein sequence ID" value="ODB98134.1"/>
    <property type="molecule type" value="Genomic_DNA"/>
</dbReference>
<dbReference type="PANTHER" id="PTHR39664">
    <property type="match status" value="1"/>
</dbReference>
<dbReference type="OrthoDB" id="32974at2"/>
<dbReference type="PANTHER" id="PTHR39664:SF2">
    <property type="entry name" value="NUCLEIC ACID-BINDING PROTEIN, CONTAINING PIN DOMAIN-RELATED"/>
    <property type="match status" value="1"/>
</dbReference>
<dbReference type="InterPro" id="IPR029060">
    <property type="entry name" value="PIN-like_dom_sf"/>
</dbReference>
<protein>
    <submittedName>
        <fullName evidence="2">Twitching motility protein PilT</fullName>
    </submittedName>
</protein>
<sequence length="140" mass="15949">MIAIDTNVLLRYLLDDDKQQSKRAAKLIDESETVLITDIVLVETLWTLKGKKYKLGKDGLIKVLNSLFEEPNLCFEDDQTVWRALSDFRKAKPTRRKALDFPDALIINKAKYHAESTNQSMDGVYSFDMAAQQLPGAKKL</sequence>
<dbReference type="InterPro" id="IPR002716">
    <property type="entry name" value="PIN_dom"/>
</dbReference>
<dbReference type="Gene3D" id="3.40.50.1010">
    <property type="entry name" value="5'-nuclease"/>
    <property type="match status" value="1"/>
</dbReference>
<dbReference type="Pfam" id="PF01850">
    <property type="entry name" value="PIN"/>
    <property type="match status" value="1"/>
</dbReference>
<dbReference type="CDD" id="cd18683">
    <property type="entry name" value="PIN_VapC-like"/>
    <property type="match status" value="1"/>
</dbReference>
<evidence type="ECO:0000313" key="3">
    <source>
        <dbReference type="Proteomes" id="UP000094849"/>
    </source>
</evidence>
<dbReference type="Proteomes" id="UP000094849">
    <property type="component" value="Unassembled WGS sequence"/>
</dbReference>
<evidence type="ECO:0000313" key="2">
    <source>
        <dbReference type="EMBL" id="ODB98134.1"/>
    </source>
</evidence>
<reference evidence="2 3" key="1">
    <citation type="submission" date="2016-03" db="EMBL/GenBank/DDBJ databases">
        <title>Chemosynthetic sulphur-oxidizing symbionts of marine invertebrate animals are capable of nitrogen fixation.</title>
        <authorList>
            <person name="Petersen J.M."/>
            <person name="Kemper A."/>
            <person name="Gruber-Vodicka H."/>
            <person name="Cardini U."/>
            <person name="Geest Mvander."/>
            <person name="Kleiner M."/>
            <person name="Bulgheresi S."/>
            <person name="Fussmann M."/>
            <person name="Herbold C."/>
            <person name="Seah B.K.B."/>
            <person name="Antony C.Paul."/>
            <person name="Liu D."/>
            <person name="Belitz A."/>
            <person name="Weber M."/>
        </authorList>
    </citation>
    <scope>NUCLEOTIDE SEQUENCE [LARGE SCALE GENOMIC DNA]</scope>
    <source>
        <strain evidence="2">G_D</strain>
    </source>
</reference>
<evidence type="ECO:0000259" key="1">
    <source>
        <dbReference type="Pfam" id="PF01850"/>
    </source>
</evidence>
<feature type="domain" description="PIN" evidence="1">
    <location>
        <begin position="3"/>
        <end position="115"/>
    </location>
</feature>
<organism evidence="2 3">
    <name type="scientific">Candidatus Thiodiazotropha endoloripes</name>
    <dbReference type="NCBI Taxonomy" id="1818881"/>
    <lineage>
        <taxon>Bacteria</taxon>
        <taxon>Pseudomonadati</taxon>
        <taxon>Pseudomonadota</taxon>
        <taxon>Gammaproteobacteria</taxon>
        <taxon>Chromatiales</taxon>
        <taxon>Sedimenticolaceae</taxon>
        <taxon>Candidatus Thiodiazotropha</taxon>
    </lineage>
</organism>
<accession>A0A1E2UUM4</accession>
<keyword evidence="3" id="KW-1185">Reference proteome</keyword>
<comment type="caution">
    <text evidence="2">The sequence shown here is derived from an EMBL/GenBank/DDBJ whole genome shotgun (WGS) entry which is preliminary data.</text>
</comment>
<gene>
    <name evidence="2" type="ORF">A3196_16030</name>
</gene>
<name>A0A1E2UUM4_9GAMM</name>
<dbReference type="RefSeq" id="WP_069020080.1">
    <property type="nucleotide sequence ID" value="NZ_LVJY01000005.1"/>
</dbReference>
<proteinExistence type="predicted"/>
<dbReference type="SUPFAM" id="SSF88723">
    <property type="entry name" value="PIN domain-like"/>
    <property type="match status" value="1"/>
</dbReference>